<reference evidence="1 2" key="1">
    <citation type="journal article" date="2016" name="Genome Announc.">
        <title>Draft Genome Sequence of the Thermotolerant Cyanobacterium Desertifilum sp. IPPAS B-1220.</title>
        <authorList>
            <person name="Mironov K.S."/>
            <person name="Sinetova M.A."/>
            <person name="Bolatkhan K."/>
            <person name="Zayadan B.K."/>
            <person name="Ustinova V.V."/>
            <person name="Kupriyanova E.V."/>
            <person name="Skrypnik A.N."/>
            <person name="Gogoleva N.E."/>
            <person name="Gogolev Y.V."/>
            <person name="Los D.A."/>
        </authorList>
    </citation>
    <scope>NUCLEOTIDE SEQUENCE [LARGE SCALE GENOMIC DNA]</scope>
    <source>
        <strain evidence="1 2">IPPAS B-1220</strain>
    </source>
</reference>
<evidence type="ECO:0000313" key="1">
    <source>
        <dbReference type="EMBL" id="XPM65197.1"/>
    </source>
</evidence>
<keyword evidence="2" id="KW-1185">Reference proteome</keyword>
<dbReference type="EMBL" id="CP182909">
    <property type="protein sequence ID" value="XPM65197.1"/>
    <property type="molecule type" value="Genomic_DNA"/>
</dbReference>
<name>A0ACD5GWR6_9CYAN</name>
<proteinExistence type="predicted"/>
<evidence type="ECO:0000313" key="2">
    <source>
        <dbReference type="Proteomes" id="UP000095472"/>
    </source>
</evidence>
<accession>A0ACD5GWR6</accession>
<sequence>MGVLDNTVKLWSVEGTLLSTLSGHASGVLSVAFSPDGKTLVSGGYDRTAIVWNLEAILKLNLLEYSCNWVGDYLKTTPEISLADRALCNLRPSRTLNRPAE</sequence>
<organism evidence="1 2">
    <name type="scientific">Desertifilum tharense IPPAS B-1220</name>
    <dbReference type="NCBI Taxonomy" id="1781255"/>
    <lineage>
        <taxon>Bacteria</taxon>
        <taxon>Bacillati</taxon>
        <taxon>Cyanobacteriota</taxon>
        <taxon>Cyanophyceae</taxon>
        <taxon>Desertifilales</taxon>
        <taxon>Desertifilaceae</taxon>
        <taxon>Desertifilum</taxon>
    </lineage>
</organism>
<gene>
    <name evidence="1" type="ORF">BH720_005245</name>
</gene>
<dbReference type="Proteomes" id="UP000095472">
    <property type="component" value="Chromosome"/>
</dbReference>
<protein>
    <submittedName>
        <fullName evidence="1">WD40 repeat domain-containing protein</fullName>
    </submittedName>
</protein>